<sequence>MHGTDQPQKHVDQVHPHGVLHPHNAGIAFGVFVDVHLAEYAKDCDPEDAKQRGELGFLRKEISGEVSQEDRVPGEGEVGFDKRNPVDQACHDGEAADDDGVKLERNVSNLSKNVSRRKWK</sequence>
<proteinExistence type="predicted"/>
<reference evidence="2" key="1">
    <citation type="submission" date="2021-03" db="EMBL/GenBank/DDBJ databases">
        <title>Comparative genomics and phylogenomic investigation of the class Geoglossomycetes provide insights into ecological specialization and systematics.</title>
        <authorList>
            <person name="Melie T."/>
            <person name="Pirro S."/>
            <person name="Miller A.N."/>
            <person name="Quandt A."/>
        </authorList>
    </citation>
    <scope>NUCLEOTIDE SEQUENCE</scope>
    <source>
        <strain evidence="2">CAQ_001_2017</strain>
    </source>
</reference>
<evidence type="ECO:0000313" key="2">
    <source>
        <dbReference type="EMBL" id="KAH0565133.1"/>
    </source>
</evidence>
<feature type="compositionally biased region" description="Basic and acidic residues" evidence="1">
    <location>
        <begin position="65"/>
        <end position="105"/>
    </location>
</feature>
<feature type="region of interest" description="Disordered" evidence="1">
    <location>
        <begin position="65"/>
        <end position="120"/>
    </location>
</feature>
<evidence type="ECO:0000256" key="1">
    <source>
        <dbReference type="SAM" id="MobiDB-lite"/>
    </source>
</evidence>
<dbReference type="EMBL" id="JAGHQM010000132">
    <property type="protein sequence ID" value="KAH0565133.1"/>
    <property type="molecule type" value="Genomic_DNA"/>
</dbReference>
<organism evidence="2 3">
    <name type="scientific">Trichoglossum hirsutum</name>
    <dbReference type="NCBI Taxonomy" id="265104"/>
    <lineage>
        <taxon>Eukaryota</taxon>
        <taxon>Fungi</taxon>
        <taxon>Dikarya</taxon>
        <taxon>Ascomycota</taxon>
        <taxon>Pezizomycotina</taxon>
        <taxon>Geoglossomycetes</taxon>
        <taxon>Geoglossales</taxon>
        <taxon>Geoglossaceae</taxon>
        <taxon>Trichoglossum</taxon>
    </lineage>
</organism>
<evidence type="ECO:0000313" key="3">
    <source>
        <dbReference type="Proteomes" id="UP000750711"/>
    </source>
</evidence>
<protein>
    <submittedName>
        <fullName evidence="2">Uncharacterized protein</fullName>
    </submittedName>
</protein>
<gene>
    <name evidence="2" type="ORF">GP486_001466</name>
</gene>
<accession>A0A9P8LGZ4</accession>
<name>A0A9P8LGZ4_9PEZI</name>
<keyword evidence="3" id="KW-1185">Reference proteome</keyword>
<dbReference type="Proteomes" id="UP000750711">
    <property type="component" value="Unassembled WGS sequence"/>
</dbReference>
<comment type="caution">
    <text evidence="2">The sequence shown here is derived from an EMBL/GenBank/DDBJ whole genome shotgun (WGS) entry which is preliminary data.</text>
</comment>
<dbReference type="AlphaFoldDB" id="A0A9P8LGZ4"/>